<name>A0A101M2X2_PICGL</name>
<protein>
    <submittedName>
        <fullName evidence="1">Uncharacterized protein</fullName>
    </submittedName>
</protein>
<dbReference type="AlphaFoldDB" id="A0A101M2X2"/>
<geneLocation type="mitochondrion" evidence="1"/>
<reference evidence="1" key="1">
    <citation type="journal article" date="2015" name="Genome Biol. Evol.">
        <title>Organellar Genomes of White Spruce (Picea glauca): Assembly and Annotation.</title>
        <authorList>
            <person name="Jackman S.D."/>
            <person name="Warren R.L."/>
            <person name="Gibb E.A."/>
            <person name="Vandervalk B.P."/>
            <person name="Mohamadi H."/>
            <person name="Chu J."/>
            <person name="Raymond A."/>
            <person name="Pleasance S."/>
            <person name="Coope R."/>
            <person name="Wildung M.R."/>
            <person name="Ritland C.E."/>
            <person name="Bousquet J."/>
            <person name="Jones S.J."/>
            <person name="Bohlmann J."/>
            <person name="Birol I."/>
        </authorList>
    </citation>
    <scope>NUCLEOTIDE SEQUENCE [LARGE SCALE GENOMIC DNA]</scope>
    <source>
        <tissue evidence="1">Flushing bud</tissue>
    </source>
</reference>
<organism evidence="1">
    <name type="scientific">Picea glauca</name>
    <name type="common">White spruce</name>
    <name type="synonym">Pinus glauca</name>
    <dbReference type="NCBI Taxonomy" id="3330"/>
    <lineage>
        <taxon>Eukaryota</taxon>
        <taxon>Viridiplantae</taxon>
        <taxon>Streptophyta</taxon>
        <taxon>Embryophyta</taxon>
        <taxon>Tracheophyta</taxon>
        <taxon>Spermatophyta</taxon>
        <taxon>Pinopsida</taxon>
        <taxon>Pinidae</taxon>
        <taxon>Conifers I</taxon>
        <taxon>Pinales</taxon>
        <taxon>Pinaceae</taxon>
        <taxon>Picea</taxon>
    </lineage>
</organism>
<comment type="caution">
    <text evidence="1">The sequence shown here is derived from an EMBL/GenBank/DDBJ whole genome shotgun (WGS) entry which is preliminary data.</text>
</comment>
<keyword evidence="1" id="KW-0496">Mitochondrion</keyword>
<accession>A0A101M2X2</accession>
<gene>
    <name evidence="1" type="ORF">ABT39_MTgene3299</name>
</gene>
<proteinExistence type="predicted"/>
<sequence length="61" mass="7153">MFVWHCCFFIPSEPLYLIQSYFYPVFSFLVSLPHGLPLRKWITPHPFLPLPSPLPALHILS</sequence>
<dbReference type="EMBL" id="LKAM01000002">
    <property type="protein sequence ID" value="KUM50071.1"/>
    <property type="molecule type" value="Genomic_DNA"/>
</dbReference>
<evidence type="ECO:0000313" key="1">
    <source>
        <dbReference type="EMBL" id="KUM50071.1"/>
    </source>
</evidence>